<organism evidence="14">
    <name type="scientific">marine metagenome</name>
    <dbReference type="NCBI Taxonomy" id="408172"/>
    <lineage>
        <taxon>unclassified sequences</taxon>
        <taxon>metagenomes</taxon>
        <taxon>ecological metagenomes</taxon>
    </lineage>
</organism>
<keyword evidence="7" id="KW-0547">Nucleotide-binding</keyword>
<dbReference type="GO" id="GO:0004818">
    <property type="term" value="F:glutamate-tRNA ligase activity"/>
    <property type="evidence" value="ECO:0007669"/>
    <property type="project" value="UniProtKB-EC"/>
</dbReference>
<proteinExistence type="inferred from homology"/>
<dbReference type="InterPro" id="IPR008925">
    <property type="entry name" value="aa_tRNA-synth_I_cd-bd_sf"/>
</dbReference>
<feature type="domain" description="Aminoacyl-tRNA synthetase class I anticodon-binding" evidence="13">
    <location>
        <begin position="336"/>
        <end position="460"/>
    </location>
</feature>
<dbReference type="InterPro" id="IPR020751">
    <property type="entry name" value="aa-tRNA-synth_I_codon-bd_sub2"/>
</dbReference>
<dbReference type="HAMAP" id="MF_00022">
    <property type="entry name" value="Glu_tRNA_synth_type1"/>
    <property type="match status" value="1"/>
</dbReference>
<dbReference type="PANTHER" id="PTHR43311:SF2">
    <property type="entry name" value="GLUTAMATE--TRNA LIGASE, MITOCHONDRIAL-RELATED"/>
    <property type="match status" value="1"/>
</dbReference>
<comment type="subunit">
    <text evidence="3">Monomer.</text>
</comment>
<dbReference type="GO" id="GO:0008270">
    <property type="term" value="F:zinc ion binding"/>
    <property type="evidence" value="ECO:0007669"/>
    <property type="project" value="InterPro"/>
</dbReference>
<evidence type="ECO:0000256" key="8">
    <source>
        <dbReference type="ARBA" id="ARBA00022840"/>
    </source>
</evidence>
<dbReference type="InterPro" id="IPR014729">
    <property type="entry name" value="Rossmann-like_a/b/a_fold"/>
</dbReference>
<evidence type="ECO:0000256" key="9">
    <source>
        <dbReference type="ARBA" id="ARBA00022917"/>
    </source>
</evidence>
<dbReference type="SUPFAM" id="SSF52374">
    <property type="entry name" value="Nucleotidylyl transferase"/>
    <property type="match status" value="1"/>
</dbReference>
<dbReference type="Gene3D" id="3.40.50.620">
    <property type="entry name" value="HUPs"/>
    <property type="match status" value="1"/>
</dbReference>
<reference evidence="14" key="1">
    <citation type="submission" date="2018-05" db="EMBL/GenBank/DDBJ databases">
        <authorList>
            <person name="Lanie J.A."/>
            <person name="Ng W.-L."/>
            <person name="Kazmierczak K.M."/>
            <person name="Andrzejewski T.M."/>
            <person name="Davidsen T.M."/>
            <person name="Wayne K.J."/>
            <person name="Tettelin H."/>
            <person name="Glass J.I."/>
            <person name="Rusch D."/>
            <person name="Podicherti R."/>
            <person name="Tsui H.-C.T."/>
            <person name="Winkler M.E."/>
        </authorList>
    </citation>
    <scope>NUCLEOTIDE SEQUENCE</scope>
</reference>
<dbReference type="Pfam" id="PF19269">
    <property type="entry name" value="Anticodon_2"/>
    <property type="match status" value="1"/>
</dbReference>
<evidence type="ECO:0000256" key="4">
    <source>
        <dbReference type="ARBA" id="ARBA00012835"/>
    </source>
</evidence>
<evidence type="ECO:0000259" key="12">
    <source>
        <dbReference type="Pfam" id="PF00749"/>
    </source>
</evidence>
<evidence type="ECO:0000256" key="10">
    <source>
        <dbReference type="ARBA" id="ARBA00023146"/>
    </source>
</evidence>
<dbReference type="EMBL" id="UINC01018993">
    <property type="protein sequence ID" value="SVA80181.1"/>
    <property type="molecule type" value="Genomic_DNA"/>
</dbReference>
<dbReference type="InterPro" id="IPR049940">
    <property type="entry name" value="GluQ/Sye"/>
</dbReference>
<comment type="similarity">
    <text evidence="2">Belongs to the class-I aminoacyl-tRNA synthetase family. Glutamate--tRNA ligase type 1 subfamily.</text>
</comment>
<keyword evidence="6" id="KW-0436">Ligase</keyword>
<dbReference type="EC" id="6.1.1.17" evidence="4"/>
<dbReference type="InterPro" id="IPR000924">
    <property type="entry name" value="Glu/Gln-tRNA-synth"/>
</dbReference>
<evidence type="ECO:0000256" key="3">
    <source>
        <dbReference type="ARBA" id="ARBA00011245"/>
    </source>
</evidence>
<dbReference type="NCBIfam" id="TIGR00464">
    <property type="entry name" value="gltX_bact"/>
    <property type="match status" value="1"/>
</dbReference>
<name>A0A381YU91_9ZZZZ</name>
<dbReference type="PRINTS" id="PR00987">
    <property type="entry name" value="TRNASYNTHGLU"/>
</dbReference>
<protein>
    <recommendedName>
        <fullName evidence="4">glutamate--tRNA ligase</fullName>
        <ecNumber evidence="4">6.1.1.17</ecNumber>
    </recommendedName>
    <alternativeName>
        <fullName evidence="11">Glutamyl-tRNA synthetase</fullName>
    </alternativeName>
</protein>
<evidence type="ECO:0000256" key="11">
    <source>
        <dbReference type="ARBA" id="ARBA00030865"/>
    </source>
</evidence>
<keyword evidence="9" id="KW-0648">Protein biosynthesis</keyword>
<evidence type="ECO:0000256" key="6">
    <source>
        <dbReference type="ARBA" id="ARBA00022598"/>
    </source>
</evidence>
<dbReference type="GO" id="GO:0005829">
    <property type="term" value="C:cytosol"/>
    <property type="evidence" value="ECO:0007669"/>
    <property type="project" value="TreeGrafter"/>
</dbReference>
<dbReference type="FunFam" id="3.40.50.620:FF:000007">
    <property type="entry name" value="Glutamate--tRNA ligase"/>
    <property type="match status" value="1"/>
</dbReference>
<dbReference type="GO" id="GO:0005524">
    <property type="term" value="F:ATP binding"/>
    <property type="evidence" value="ECO:0007669"/>
    <property type="project" value="UniProtKB-KW"/>
</dbReference>
<sequence>MMIRTRFAPSPTGVLHLGSVRTALFNWLYAHHKKGICILRIEDTDKERSTEENVQAILDGMEWLGIKSDNDPIYQSEKWDRYQEVADQWLNSGDAYHCYCSKDELNDLRKEQMSRGEKARYDGRCRDLKKPLSDRDPVIRFKNPLNGEVVVNDKVHGRVVFQNSELDDLIIVRSDGTPTYNFTVVVDDSDMKITHVIRGDDHLNNTPRQMNMLQVLGVSPPQYAHLPMILGEDGAKLSKRHGAIDIRDYRDKGYLPEAMLNYLVRLGWSHGNQEIFSLEEMTDFFDLSKLTSSASIFNPGKLLWLNQYYIMNLPVENIRDALSISMKKLGIDHSGGPDLISVVKVFRERAETMLHMAESCRYCYEDFKELDPKSVKKHLRPVILEPLKSVSKKFNQLSEWSSENIESCIKDTVASYDITMGKLGQPLRVAVTGGSVSPPIDKTIWLIGKDRILRRLEQAIKIIEKKLEN</sequence>
<keyword evidence="8" id="KW-0067">ATP-binding</keyword>
<dbReference type="GO" id="GO:0006424">
    <property type="term" value="P:glutamyl-tRNA aminoacylation"/>
    <property type="evidence" value="ECO:0007669"/>
    <property type="project" value="InterPro"/>
</dbReference>
<gene>
    <name evidence="14" type="ORF">METZ01_LOCUS133035</name>
</gene>
<evidence type="ECO:0000259" key="13">
    <source>
        <dbReference type="Pfam" id="PF19269"/>
    </source>
</evidence>
<feature type="domain" description="Glutamyl/glutaminyl-tRNA synthetase class Ib catalytic" evidence="12">
    <location>
        <begin position="3"/>
        <end position="304"/>
    </location>
</feature>
<evidence type="ECO:0000256" key="5">
    <source>
        <dbReference type="ARBA" id="ARBA00022490"/>
    </source>
</evidence>
<keyword evidence="5" id="KW-0963">Cytoplasm</keyword>
<dbReference type="GO" id="GO:0000049">
    <property type="term" value="F:tRNA binding"/>
    <property type="evidence" value="ECO:0007669"/>
    <property type="project" value="InterPro"/>
</dbReference>
<dbReference type="Pfam" id="PF00749">
    <property type="entry name" value="tRNA-synt_1c"/>
    <property type="match status" value="1"/>
</dbReference>
<dbReference type="SUPFAM" id="SSF48163">
    <property type="entry name" value="An anticodon-binding domain of class I aminoacyl-tRNA synthetases"/>
    <property type="match status" value="1"/>
</dbReference>
<evidence type="ECO:0000256" key="7">
    <source>
        <dbReference type="ARBA" id="ARBA00022741"/>
    </source>
</evidence>
<dbReference type="InterPro" id="IPR004527">
    <property type="entry name" value="Glu-tRNA-ligase_bac/mito"/>
</dbReference>
<comment type="subcellular location">
    <subcellularLocation>
        <location evidence="1">Cytoplasm</location>
    </subcellularLocation>
</comment>
<accession>A0A381YU91</accession>
<evidence type="ECO:0000256" key="2">
    <source>
        <dbReference type="ARBA" id="ARBA00007894"/>
    </source>
</evidence>
<keyword evidence="10" id="KW-0030">Aminoacyl-tRNA synthetase</keyword>
<dbReference type="Gene3D" id="1.10.10.350">
    <property type="match status" value="1"/>
</dbReference>
<dbReference type="PANTHER" id="PTHR43311">
    <property type="entry name" value="GLUTAMATE--TRNA LIGASE"/>
    <property type="match status" value="1"/>
</dbReference>
<dbReference type="InterPro" id="IPR020058">
    <property type="entry name" value="Glu/Gln-tRNA-synth_Ib_cat-dom"/>
</dbReference>
<dbReference type="AlphaFoldDB" id="A0A381YU91"/>
<dbReference type="CDD" id="cd00808">
    <property type="entry name" value="GluRS_core"/>
    <property type="match status" value="1"/>
</dbReference>
<evidence type="ECO:0000256" key="1">
    <source>
        <dbReference type="ARBA" id="ARBA00004496"/>
    </source>
</evidence>
<evidence type="ECO:0000313" key="14">
    <source>
        <dbReference type="EMBL" id="SVA80181.1"/>
    </source>
</evidence>
<dbReference type="InterPro" id="IPR033910">
    <property type="entry name" value="GluRS_core"/>
</dbReference>
<dbReference type="InterPro" id="IPR045462">
    <property type="entry name" value="aa-tRNA-synth_I_cd-bd"/>
</dbReference>